<dbReference type="Proteomes" id="UP000749559">
    <property type="component" value="Unassembled WGS sequence"/>
</dbReference>
<gene>
    <name evidence="1" type="ORF">OFUS_LOCUS26541</name>
</gene>
<dbReference type="AlphaFoldDB" id="A0A8S4QB87"/>
<reference evidence="1" key="1">
    <citation type="submission" date="2022-03" db="EMBL/GenBank/DDBJ databases">
        <authorList>
            <person name="Martin C."/>
        </authorList>
    </citation>
    <scope>NUCLEOTIDE SEQUENCE</scope>
</reference>
<keyword evidence="2" id="KW-1185">Reference proteome</keyword>
<proteinExistence type="predicted"/>
<organism evidence="1 2">
    <name type="scientific">Owenia fusiformis</name>
    <name type="common">Polychaete worm</name>
    <dbReference type="NCBI Taxonomy" id="6347"/>
    <lineage>
        <taxon>Eukaryota</taxon>
        <taxon>Metazoa</taxon>
        <taxon>Spiralia</taxon>
        <taxon>Lophotrochozoa</taxon>
        <taxon>Annelida</taxon>
        <taxon>Polychaeta</taxon>
        <taxon>Sedentaria</taxon>
        <taxon>Canalipalpata</taxon>
        <taxon>Sabellida</taxon>
        <taxon>Oweniida</taxon>
        <taxon>Oweniidae</taxon>
        <taxon>Owenia</taxon>
    </lineage>
</organism>
<sequence>MTSRESAESEGKFNWFETNREAGDLQELQGEMTWWGHQWEQMAQGNIIPDITNRNNSTVPYCYKFSRIHLMTFQQFETNQSISVDNQPRIHEKRHLFLLE</sequence>
<name>A0A8S4QB87_OWEFU</name>
<evidence type="ECO:0000313" key="1">
    <source>
        <dbReference type="EMBL" id="CAH1802902.1"/>
    </source>
</evidence>
<evidence type="ECO:0000313" key="2">
    <source>
        <dbReference type="Proteomes" id="UP000749559"/>
    </source>
</evidence>
<accession>A0A8S4QB87</accession>
<comment type="caution">
    <text evidence="1">The sequence shown here is derived from an EMBL/GenBank/DDBJ whole genome shotgun (WGS) entry which is preliminary data.</text>
</comment>
<dbReference type="EMBL" id="CAIIXF020000163">
    <property type="protein sequence ID" value="CAH1802902.1"/>
    <property type="molecule type" value="Genomic_DNA"/>
</dbReference>
<protein>
    <submittedName>
        <fullName evidence="1">Uncharacterized protein</fullName>
    </submittedName>
</protein>